<evidence type="ECO:0000313" key="3">
    <source>
        <dbReference type="Proteomes" id="UP000501600"/>
    </source>
</evidence>
<dbReference type="KEGG" id="phao:HF685_01630"/>
<dbReference type="InterPro" id="IPR038740">
    <property type="entry name" value="BioF2-like_GNAT_dom"/>
</dbReference>
<dbReference type="EMBL" id="CP051217">
    <property type="protein sequence ID" value="QJB68163.1"/>
    <property type="molecule type" value="Genomic_DNA"/>
</dbReference>
<organism evidence="2 3">
    <name type="scientific">Parasphingorhabdus halotolerans</name>
    <dbReference type="NCBI Taxonomy" id="2725558"/>
    <lineage>
        <taxon>Bacteria</taxon>
        <taxon>Pseudomonadati</taxon>
        <taxon>Pseudomonadota</taxon>
        <taxon>Alphaproteobacteria</taxon>
        <taxon>Sphingomonadales</taxon>
        <taxon>Sphingomonadaceae</taxon>
        <taxon>Parasphingorhabdus</taxon>
    </lineage>
</organism>
<dbReference type="RefSeq" id="WP_168818007.1">
    <property type="nucleotide sequence ID" value="NZ_CP051217.1"/>
</dbReference>
<sequence length="366" mass="41218">MTRVEDELAVEWEALADVASEPNSYSEYWFFRAALRHFRSGETVRLAMVRDETGCLAGILPLVSSAQYGRLPVANTSNWVHLQCYCGGPLIREGCEEGFWAALLDFLDHSKWADNMLTLRLIYANGPVRRGLDMAAKASGRALHVAQTYDRATLNSDADSEAYIAKTVRSKKRKEYRRQAKRLSELGAVRFERLALDQPVAEWCDQYLELEAAGWKGEGGTALGAAEASSKFFRQIMSEAHALGRVDFLRLMLDDRPIAMLVNLRSPPAVWSYKITYDESLARFSPGVLIELETIALVLGDPDISRADSCAKPDHPMINSIWGERQTIDHITISLKGPIRRSAYYLCRSVDQLGAFLRRKRNHDNE</sequence>
<dbReference type="SUPFAM" id="SSF55729">
    <property type="entry name" value="Acyl-CoA N-acyltransferases (Nat)"/>
    <property type="match status" value="1"/>
</dbReference>
<dbReference type="InterPro" id="IPR016181">
    <property type="entry name" value="Acyl_CoA_acyltransferase"/>
</dbReference>
<dbReference type="Pfam" id="PF13480">
    <property type="entry name" value="Acetyltransf_6"/>
    <property type="match status" value="1"/>
</dbReference>
<feature type="domain" description="BioF2-like acetyltransferase" evidence="1">
    <location>
        <begin position="170"/>
        <end position="296"/>
    </location>
</feature>
<name>A0A6H2DJJ9_9SPHN</name>
<protein>
    <submittedName>
        <fullName evidence="2">GNAT family N-acetyltransferase</fullName>
    </submittedName>
</protein>
<dbReference type="Proteomes" id="UP000501600">
    <property type="component" value="Chromosome"/>
</dbReference>
<keyword evidence="3" id="KW-1185">Reference proteome</keyword>
<gene>
    <name evidence="2" type="ORF">HF685_01630</name>
</gene>
<dbReference type="AlphaFoldDB" id="A0A6H2DJJ9"/>
<proteinExistence type="predicted"/>
<evidence type="ECO:0000313" key="2">
    <source>
        <dbReference type="EMBL" id="QJB68163.1"/>
    </source>
</evidence>
<reference evidence="2 3" key="1">
    <citation type="submission" date="2020-04" db="EMBL/GenBank/DDBJ databases">
        <title>Genome sequence for Sphingorhabdus sp. strain M1.</title>
        <authorList>
            <person name="Park S.-J."/>
        </authorList>
    </citation>
    <scope>NUCLEOTIDE SEQUENCE [LARGE SCALE GENOMIC DNA]</scope>
    <source>
        <strain evidence="2 3">JK6</strain>
    </source>
</reference>
<dbReference type="GO" id="GO:0016740">
    <property type="term" value="F:transferase activity"/>
    <property type="evidence" value="ECO:0007669"/>
    <property type="project" value="UniProtKB-KW"/>
</dbReference>
<evidence type="ECO:0000259" key="1">
    <source>
        <dbReference type="Pfam" id="PF13480"/>
    </source>
</evidence>
<accession>A0A6H2DJJ9</accession>
<keyword evidence="2" id="KW-0808">Transferase</keyword>